<dbReference type="Pfam" id="PF00176">
    <property type="entry name" value="SNF2-rel_dom"/>
    <property type="match status" value="1"/>
</dbReference>
<accession>A0A9W8IDG4</accession>
<feature type="region of interest" description="Disordered" evidence="5">
    <location>
        <begin position="777"/>
        <end position="801"/>
    </location>
</feature>
<gene>
    <name evidence="8" type="ORF">IWW36_003740</name>
</gene>
<dbReference type="PANTHER" id="PTHR45626">
    <property type="entry name" value="TRANSCRIPTION TERMINATION FACTOR 2-RELATED"/>
    <property type="match status" value="1"/>
</dbReference>
<dbReference type="EMBL" id="JANBUW010000280">
    <property type="protein sequence ID" value="KAJ2847663.1"/>
    <property type="molecule type" value="Genomic_DNA"/>
</dbReference>
<keyword evidence="9" id="KW-1185">Reference proteome</keyword>
<feature type="region of interest" description="Disordered" evidence="5">
    <location>
        <begin position="106"/>
        <end position="125"/>
    </location>
</feature>
<evidence type="ECO:0000256" key="3">
    <source>
        <dbReference type="ARBA" id="ARBA00022801"/>
    </source>
</evidence>
<evidence type="ECO:0000313" key="9">
    <source>
        <dbReference type="Proteomes" id="UP001139887"/>
    </source>
</evidence>
<feature type="region of interest" description="Disordered" evidence="5">
    <location>
        <begin position="1019"/>
        <end position="1053"/>
    </location>
</feature>
<dbReference type="PROSITE" id="PS51192">
    <property type="entry name" value="HELICASE_ATP_BIND_1"/>
    <property type="match status" value="1"/>
</dbReference>
<evidence type="ECO:0000259" key="7">
    <source>
        <dbReference type="PROSITE" id="PS51194"/>
    </source>
</evidence>
<dbReference type="GO" id="GO:0016787">
    <property type="term" value="F:hydrolase activity"/>
    <property type="evidence" value="ECO:0007669"/>
    <property type="project" value="UniProtKB-KW"/>
</dbReference>
<dbReference type="GO" id="GO:0006281">
    <property type="term" value="P:DNA repair"/>
    <property type="evidence" value="ECO:0007669"/>
    <property type="project" value="TreeGrafter"/>
</dbReference>
<dbReference type="GO" id="GO:0005524">
    <property type="term" value="F:ATP binding"/>
    <property type="evidence" value="ECO:0007669"/>
    <property type="project" value="UniProtKB-KW"/>
</dbReference>
<name>A0A9W8IDG4_9FUNG</name>
<dbReference type="SMART" id="SM00490">
    <property type="entry name" value="HELICc"/>
    <property type="match status" value="1"/>
</dbReference>
<feature type="compositionally biased region" description="Polar residues" evidence="5">
    <location>
        <begin position="554"/>
        <end position="567"/>
    </location>
</feature>
<keyword evidence="3" id="KW-0378">Hydrolase</keyword>
<evidence type="ECO:0000256" key="4">
    <source>
        <dbReference type="ARBA" id="ARBA00022840"/>
    </source>
</evidence>
<feature type="compositionally biased region" description="Low complexity" evidence="5">
    <location>
        <begin position="648"/>
        <end position="661"/>
    </location>
</feature>
<dbReference type="InterPro" id="IPR014001">
    <property type="entry name" value="Helicase_ATP-bd"/>
</dbReference>
<dbReference type="CDD" id="cd18793">
    <property type="entry name" value="SF2_C_SNF"/>
    <property type="match status" value="1"/>
</dbReference>
<dbReference type="Gene3D" id="3.40.50.10810">
    <property type="entry name" value="Tandem AAA-ATPase domain"/>
    <property type="match status" value="2"/>
</dbReference>
<feature type="region of interest" description="Disordered" evidence="5">
    <location>
        <begin position="1214"/>
        <end position="1238"/>
    </location>
</feature>
<dbReference type="InterPro" id="IPR001650">
    <property type="entry name" value="Helicase_C-like"/>
</dbReference>
<dbReference type="SMART" id="SM00487">
    <property type="entry name" value="DEXDc"/>
    <property type="match status" value="1"/>
</dbReference>
<dbReference type="GO" id="GO:0008094">
    <property type="term" value="F:ATP-dependent activity, acting on DNA"/>
    <property type="evidence" value="ECO:0007669"/>
    <property type="project" value="TreeGrafter"/>
</dbReference>
<reference evidence="8" key="1">
    <citation type="submission" date="2022-07" db="EMBL/GenBank/DDBJ databases">
        <title>Phylogenomic reconstructions and comparative analyses of Kickxellomycotina fungi.</title>
        <authorList>
            <person name="Reynolds N.K."/>
            <person name="Stajich J.E."/>
            <person name="Barry K."/>
            <person name="Grigoriev I.V."/>
            <person name="Crous P."/>
            <person name="Smith M.E."/>
        </authorList>
    </citation>
    <scope>NUCLEOTIDE SEQUENCE</scope>
    <source>
        <strain evidence="8">NRRL 1566</strain>
    </source>
</reference>
<dbReference type="SUPFAM" id="SSF52540">
    <property type="entry name" value="P-loop containing nucleoside triphosphate hydrolases"/>
    <property type="match status" value="2"/>
</dbReference>
<sequence>MPEQSALPTSDIIEVRDSPVIDQGTPMDVDEIEDTHLQTAENNNTYSEQLIHQNAHSNHNEQELTFQLSNETGLSQQQQQQQQQQQTIAPNRYQPHMYRFANDSLASQQPSLSTHSHPSSSLPTPHPYIARGSTLHSQLPLQQVASTSNAARVPSQRMRMIGQLQAVAVISTGSKHYREGTATQIPTTLRNREGVTVEVDLYDQAGEIIGTLERSVTNTIYSLQTSGHIKVVGMTRGPLQGRFISPISLSFYADEELALGIMKVLEESGLFLNQTGADTQQTIQDLGTASNVVTQGITYTARRTVHTADGLNSLRQNSDKSLPSVFSEMQFTAGGYGQGSLGSGSGSEWKVVKERYRELELPESMRLVDRRNKGPDDAKTRLANIKSTFVTLLDLPEAEAPQLITTPLKRHQKQALYFMVHRETDGVDVEDANYVDIEDEIAFPRLWKPSGGCSSDPSRQEYVHTLVDVHCIGKPKALLGGILADDMGLGKTLTTISLIAMMPPTRQPAQRVKFAEASSGAERTAISPKLAKASAKRRKKQARKPKKAPRIARNPSNKSRSQVTNISDDSDSFTEVRPAKRRRRSGASSMPVRDIAVQSDSDDLTDDPLSVPAGRSKQPTDKSEYSSSPESSDSDNSYIHKLLRAKAGSDSQGGSSDYGESSSEEDIEPDKRPMTPPPEFDNLPIRNKVKCEKRFADNYRGRYAGKTLIVCPLSTMGNWEEQVRTHVKPQGLSVYAFHGGSRIRDPRRLCHYDIVLTTFNVLQSEYRKETRQLLLSEEEEGATLSHIPESSSEEESSTKVYQVPPDPYVSPIQAIHWHRVVLDEAHCIKERRTLSSLAAHALHADRRWCLTGTPIQNRLDDLYSLLRFLHATPLDNWKIWLSYIAGPFHENVNELTREDGRFEEGNIGANRVQRLMQSICMRRMKQQVDTRTNRKMIELPPKYETVRWLDLADGERRLYQMAEDVARSKFASMTHSGTVLQNYMSILKIILRLRQLCTHPRLWSANKWSESQTLSADKAIAKRSTQEQQSVQRSRTSQSEPNIEPGRSMVCTKNERGEPLAALEEAKSEPISDDTKAVAKIEIKPDSSELKDVKNGVEMPKHAAQYQKWDSVVQAQGPLAKCEFCNESAIPGPLLQFGDAFSPTDYPGPAVTRCLHFVCRQCQVVLCGVAPANAQEEAEACATSLPFTECMLCSELLGPGDVLRLSAQHIQESLTSTSVSSSSVSQPQPRPEETSYDELDRMCSEHTTSTKITALISDIAKIRKRAWMSDQVFGVDQNHPDVVRRRAELMSSPSLREKCVVFSQWTSMLDLIEPFLREEEIQFTRLDGTMSRPQRENNLRRFERDPSVEILLLSLKAGGVGLNLAHASHVFLMDAFWNPSVENQAIDRIHRLGQKNPITVTRYFIRNSIEEKIMQLQIRKARIADISLMDSNRRPDTVSNGSVADETDEMLAITTGTHSRQQRLDDLNLLLG</sequence>
<feature type="domain" description="Helicase C-terminal" evidence="7">
    <location>
        <begin position="1274"/>
        <end position="1434"/>
    </location>
</feature>
<dbReference type="PROSITE" id="PS51194">
    <property type="entry name" value="HELICASE_CTER"/>
    <property type="match status" value="1"/>
</dbReference>
<dbReference type="InterPro" id="IPR002464">
    <property type="entry name" value="DNA/RNA_helicase_DEAH_CS"/>
</dbReference>
<dbReference type="InterPro" id="IPR050628">
    <property type="entry name" value="SNF2_RAD54_helicase_TF"/>
</dbReference>
<feature type="compositionally biased region" description="Basic residues" evidence="5">
    <location>
        <begin position="534"/>
        <end position="550"/>
    </location>
</feature>
<keyword evidence="2" id="KW-0547">Nucleotide-binding</keyword>
<dbReference type="PANTHER" id="PTHR45626:SF52">
    <property type="entry name" value="SINGLE-STRANDED DNA-DEPENDENT ATPASE (EUROFUNG)"/>
    <property type="match status" value="1"/>
</dbReference>
<feature type="compositionally biased region" description="Low complexity" evidence="5">
    <location>
        <begin position="107"/>
        <end position="123"/>
    </location>
</feature>
<dbReference type="InterPro" id="IPR049730">
    <property type="entry name" value="SNF2/RAD54-like_C"/>
</dbReference>
<evidence type="ECO:0000256" key="1">
    <source>
        <dbReference type="ARBA" id="ARBA00004123"/>
    </source>
</evidence>
<protein>
    <submittedName>
        <fullName evidence="8">Uncharacterized protein</fullName>
    </submittedName>
</protein>
<feature type="compositionally biased region" description="Low complexity" evidence="5">
    <location>
        <begin position="1214"/>
        <end position="1225"/>
    </location>
</feature>
<organism evidence="8 9">
    <name type="scientific">Coemansia brasiliensis</name>
    <dbReference type="NCBI Taxonomy" id="2650707"/>
    <lineage>
        <taxon>Eukaryota</taxon>
        <taxon>Fungi</taxon>
        <taxon>Fungi incertae sedis</taxon>
        <taxon>Zoopagomycota</taxon>
        <taxon>Kickxellomycotina</taxon>
        <taxon>Kickxellomycetes</taxon>
        <taxon>Kickxellales</taxon>
        <taxon>Kickxellaceae</taxon>
        <taxon>Coemansia</taxon>
    </lineage>
</organism>
<comment type="subcellular location">
    <subcellularLocation>
        <location evidence="1">Nucleus</location>
    </subcellularLocation>
</comment>
<evidence type="ECO:0000256" key="5">
    <source>
        <dbReference type="SAM" id="MobiDB-lite"/>
    </source>
</evidence>
<evidence type="ECO:0000256" key="2">
    <source>
        <dbReference type="ARBA" id="ARBA00022741"/>
    </source>
</evidence>
<feature type="domain" description="Helicase ATP-binding" evidence="6">
    <location>
        <begin position="705"/>
        <end position="872"/>
    </location>
</feature>
<feature type="compositionally biased region" description="Low complexity" evidence="5">
    <location>
        <begin position="625"/>
        <end position="637"/>
    </location>
</feature>
<dbReference type="PROSITE" id="PS00690">
    <property type="entry name" value="DEAH_ATP_HELICASE"/>
    <property type="match status" value="1"/>
</dbReference>
<dbReference type="OrthoDB" id="448448at2759"/>
<feature type="region of interest" description="Disordered" evidence="5">
    <location>
        <begin position="1"/>
        <end position="26"/>
    </location>
</feature>
<evidence type="ECO:0000259" key="6">
    <source>
        <dbReference type="PROSITE" id="PS51192"/>
    </source>
</evidence>
<feature type="region of interest" description="Disordered" evidence="5">
    <location>
        <begin position="510"/>
        <end position="684"/>
    </location>
</feature>
<dbReference type="CDD" id="cd18008">
    <property type="entry name" value="DEXDc_SHPRH-like"/>
    <property type="match status" value="1"/>
</dbReference>
<comment type="caution">
    <text evidence="8">The sequence shown here is derived from an EMBL/GenBank/DDBJ whole genome shotgun (WGS) entry which is preliminary data.</text>
</comment>
<feature type="compositionally biased region" description="Low complexity" evidence="5">
    <location>
        <begin position="1026"/>
        <end position="1040"/>
    </location>
</feature>
<dbReference type="InterPro" id="IPR000330">
    <property type="entry name" value="SNF2_N"/>
</dbReference>
<dbReference type="Pfam" id="PF00271">
    <property type="entry name" value="Helicase_C"/>
    <property type="match status" value="1"/>
</dbReference>
<keyword evidence="4" id="KW-0067">ATP-binding</keyword>
<dbReference type="GO" id="GO:0005634">
    <property type="term" value="C:nucleus"/>
    <property type="evidence" value="ECO:0007669"/>
    <property type="project" value="UniProtKB-SubCell"/>
</dbReference>
<dbReference type="InterPro" id="IPR027417">
    <property type="entry name" value="P-loop_NTPase"/>
</dbReference>
<dbReference type="Gene3D" id="3.40.50.300">
    <property type="entry name" value="P-loop containing nucleotide triphosphate hydrolases"/>
    <property type="match status" value="2"/>
</dbReference>
<evidence type="ECO:0000313" key="8">
    <source>
        <dbReference type="EMBL" id="KAJ2847663.1"/>
    </source>
</evidence>
<proteinExistence type="predicted"/>
<dbReference type="Proteomes" id="UP001139887">
    <property type="component" value="Unassembled WGS sequence"/>
</dbReference>
<dbReference type="InterPro" id="IPR038718">
    <property type="entry name" value="SNF2-like_sf"/>
</dbReference>